<sequence>MVCFIILHYVAKEETVSCVNSIQRLKGEKKIIIVDNASPNDSGKDLERAYKNVNNVDIILLAKNVGFANGNNAGYIYAKEKYAPDYIVIMNNDIQIKQIDFISKIKHIFISEQYAVLGPDVYATSLDIHQSPKRLEHYTLIEVKKLLDIYEKKIKKKNITRLKCFLKKSKILKRFVYNQRIKNNYVDHKKLYYNVPLHGSCFIFSEIFIKQRNKAFFEGTFMYYESEILDYECQKEGLKTMYTPEIQVLHNHNVSTKATFKSNIKRTEFMNECIRDSLDSFLRLLEGR</sequence>
<organism evidence="6 7">
    <name type="scientific">Enterococcus avium</name>
    <name type="common">Streptococcus avium</name>
    <dbReference type="NCBI Taxonomy" id="33945"/>
    <lineage>
        <taxon>Bacteria</taxon>
        <taxon>Bacillati</taxon>
        <taxon>Bacillota</taxon>
        <taxon>Bacilli</taxon>
        <taxon>Lactobacillales</taxon>
        <taxon>Enterococcaceae</taxon>
        <taxon>Enterococcus</taxon>
    </lineage>
</organism>
<evidence type="ECO:0000256" key="2">
    <source>
        <dbReference type="ARBA" id="ARBA00006739"/>
    </source>
</evidence>
<comment type="pathway">
    <text evidence="1">Cell wall biogenesis; cell wall polysaccharide biosynthesis.</text>
</comment>
<feature type="domain" description="Glycosyltransferase 2-like" evidence="5">
    <location>
        <begin position="4"/>
        <end position="153"/>
    </location>
</feature>
<dbReference type="Gene3D" id="3.90.550.10">
    <property type="entry name" value="Spore Coat Polysaccharide Biosynthesis Protein SpsA, Chain A"/>
    <property type="match status" value="1"/>
</dbReference>
<dbReference type="InterPro" id="IPR001173">
    <property type="entry name" value="Glyco_trans_2-like"/>
</dbReference>
<comment type="similarity">
    <text evidence="2">Belongs to the glycosyltransferase 2 family.</text>
</comment>
<evidence type="ECO:0000256" key="1">
    <source>
        <dbReference type="ARBA" id="ARBA00004776"/>
    </source>
</evidence>
<dbReference type="Proteomes" id="UP001264335">
    <property type="component" value="Unassembled WGS sequence"/>
</dbReference>
<dbReference type="SUPFAM" id="SSF53448">
    <property type="entry name" value="Nucleotide-diphospho-sugar transferases"/>
    <property type="match status" value="1"/>
</dbReference>
<keyword evidence="3 6" id="KW-0328">Glycosyltransferase</keyword>
<evidence type="ECO:0000313" key="7">
    <source>
        <dbReference type="Proteomes" id="UP001264335"/>
    </source>
</evidence>
<dbReference type="RefSeq" id="WP_161169318.1">
    <property type="nucleotide sequence ID" value="NZ_JARPWI010000002.1"/>
</dbReference>
<dbReference type="EMBL" id="JARPWY010000111">
    <property type="protein sequence ID" value="MDT2516852.1"/>
    <property type="molecule type" value="Genomic_DNA"/>
</dbReference>
<protein>
    <submittedName>
        <fullName evidence="6">Glycosyltransferase</fullName>
        <ecNumber evidence="6">2.4.-.-</ecNumber>
    </submittedName>
</protein>
<dbReference type="PANTHER" id="PTHR43179:SF12">
    <property type="entry name" value="GALACTOFURANOSYLTRANSFERASE GLFT2"/>
    <property type="match status" value="1"/>
</dbReference>
<evidence type="ECO:0000256" key="3">
    <source>
        <dbReference type="ARBA" id="ARBA00022676"/>
    </source>
</evidence>
<comment type="caution">
    <text evidence="6">The sequence shown here is derived from an EMBL/GenBank/DDBJ whole genome shotgun (WGS) entry which is preliminary data.</text>
</comment>
<keyword evidence="4 6" id="KW-0808">Transferase</keyword>
<reference evidence="6 7" key="1">
    <citation type="submission" date="2023-03" db="EMBL/GenBank/DDBJ databases">
        <authorList>
            <person name="Shen W."/>
            <person name="Cai J."/>
        </authorList>
    </citation>
    <scope>NUCLEOTIDE SEQUENCE [LARGE SCALE GENOMIC DNA]</scope>
    <source>
        <strain evidence="6 7">Y2</strain>
    </source>
</reference>
<dbReference type="InterPro" id="IPR029044">
    <property type="entry name" value="Nucleotide-diphossugar_trans"/>
</dbReference>
<evidence type="ECO:0000256" key="4">
    <source>
        <dbReference type="ARBA" id="ARBA00022679"/>
    </source>
</evidence>
<dbReference type="GO" id="GO:0016757">
    <property type="term" value="F:glycosyltransferase activity"/>
    <property type="evidence" value="ECO:0007669"/>
    <property type="project" value="UniProtKB-KW"/>
</dbReference>
<evidence type="ECO:0000259" key="5">
    <source>
        <dbReference type="Pfam" id="PF00535"/>
    </source>
</evidence>
<gene>
    <name evidence="6" type="ORF">P7D79_21765</name>
</gene>
<dbReference type="PANTHER" id="PTHR43179">
    <property type="entry name" value="RHAMNOSYLTRANSFERASE WBBL"/>
    <property type="match status" value="1"/>
</dbReference>
<accession>A0ABD5FE22</accession>
<dbReference type="Pfam" id="PF00535">
    <property type="entry name" value="Glycos_transf_2"/>
    <property type="match status" value="1"/>
</dbReference>
<evidence type="ECO:0000313" key="6">
    <source>
        <dbReference type="EMBL" id="MDT2516852.1"/>
    </source>
</evidence>
<name>A0ABD5FE22_ENTAV</name>
<dbReference type="EC" id="2.4.-.-" evidence="6"/>
<proteinExistence type="inferred from homology"/>
<dbReference type="AlphaFoldDB" id="A0ABD5FE22"/>